<dbReference type="Proteomes" id="UP001208041">
    <property type="component" value="Unassembled WGS sequence"/>
</dbReference>
<evidence type="ECO:0000259" key="1">
    <source>
        <dbReference type="SMART" id="SM00943"/>
    </source>
</evidence>
<dbReference type="SUPFAM" id="SSF52540">
    <property type="entry name" value="P-loop containing nucleoside triphosphate hydrolases"/>
    <property type="match status" value="1"/>
</dbReference>
<dbReference type="InterPro" id="IPR007936">
    <property type="entry name" value="VapE-like_dom"/>
</dbReference>
<evidence type="ECO:0000313" key="3">
    <source>
        <dbReference type="Proteomes" id="UP001208041"/>
    </source>
</evidence>
<keyword evidence="3" id="KW-1185">Reference proteome</keyword>
<dbReference type="PANTHER" id="PTHR34985:SF1">
    <property type="entry name" value="SLR0554 PROTEIN"/>
    <property type="match status" value="1"/>
</dbReference>
<dbReference type="EMBL" id="JAOYFC010000003">
    <property type="protein sequence ID" value="MCV6825676.1"/>
    <property type="molecule type" value="Genomic_DNA"/>
</dbReference>
<name>A0AAE3J3B4_9RHOB</name>
<dbReference type="InterPro" id="IPR015330">
    <property type="entry name" value="DNA_primase/pol_bifunc_N"/>
</dbReference>
<organism evidence="2 3">
    <name type="scientific">Halocynthiibacter halioticoli</name>
    <dbReference type="NCBI Taxonomy" id="2986804"/>
    <lineage>
        <taxon>Bacteria</taxon>
        <taxon>Pseudomonadati</taxon>
        <taxon>Pseudomonadota</taxon>
        <taxon>Alphaproteobacteria</taxon>
        <taxon>Rhodobacterales</taxon>
        <taxon>Paracoccaceae</taxon>
        <taxon>Halocynthiibacter</taxon>
    </lineage>
</organism>
<proteinExistence type="predicted"/>
<gene>
    <name evidence="2" type="ORF">OH136_14030</name>
</gene>
<dbReference type="Pfam" id="PF09250">
    <property type="entry name" value="Prim-Pol"/>
    <property type="match status" value="1"/>
</dbReference>
<dbReference type="InterPro" id="IPR027417">
    <property type="entry name" value="P-loop_NTPase"/>
</dbReference>
<sequence>MKDTINSPSALDYALELADTYGWHVFPVMLKPKSDSKTEKIALVNWATEASNDPETIEAMVTSQKGVPAWHHASHVGVSCAPSGVWVVDEDKADAAKSLNLPETLIMKSRRGRHFIYQSAVFDQRNTQSNPVPDVDIRANGGMFVCYGQVIHNAEIAPWPFPSVISNKSPEINPNGSDTPSCGPYKGIDDYKHLTLAASTDGQKHAATRDLAASLAAQGVKYEFAAGLIMAVCPVNDDNLMKTIRSAYEKYSVPNYRHANFDLVRDQKNRPIWNVANAEVLLTQHPEWQGVLGFNTFTGRRVILKAMPGTTGENRQLEDNDYTAATAWFNRNGFPRASEKIAVDAVRSACRANTIDPLTDYLDGLIWDGTERAGSWLVHYGGAEDTTFNREAGARWLISAVARAFEPGVKVDHMLVLEGLQGSGKSSGIRALAGDGDMFGDNLPDMTHKDAQEYVRGKWIIEVAELVAARREINAVKAFISRQSDEFRWSYGREVIQQPRRCVFIGSTNDDAYLRDETGNRRFWPVKIQHMDVDRLAQDRDQLWAEAVAMYRSGVQWWLSNDLEAAAQEAQAGRLDVDPWLSDVTAYVANKDIVAPRQVIAEALGKLPADVSRGDSNRVCGILRTLGFQRDGKITSGQFKDAPKYARVGA</sequence>
<reference evidence="2" key="1">
    <citation type="submission" date="2022-10" db="EMBL/GenBank/DDBJ databases">
        <authorList>
            <person name="Yue Y."/>
        </authorList>
    </citation>
    <scope>NUCLEOTIDE SEQUENCE</scope>
    <source>
        <strain evidence="2">Z654</strain>
    </source>
</reference>
<dbReference type="RefSeq" id="WP_263954609.1">
    <property type="nucleotide sequence ID" value="NZ_JAOYFC010000003.1"/>
</dbReference>
<dbReference type="Pfam" id="PF05272">
    <property type="entry name" value="VapE-like_dom"/>
    <property type="match status" value="1"/>
</dbReference>
<feature type="domain" description="DNA primase/polymerase bifunctional N-terminal" evidence="1">
    <location>
        <begin position="14"/>
        <end position="173"/>
    </location>
</feature>
<protein>
    <submittedName>
        <fullName evidence="2">Bifunctional DNA primase/polymerase</fullName>
    </submittedName>
</protein>
<accession>A0AAE3J3B4</accession>
<dbReference type="PANTHER" id="PTHR34985">
    <property type="entry name" value="SLR0554 PROTEIN"/>
    <property type="match status" value="1"/>
</dbReference>
<dbReference type="AlphaFoldDB" id="A0AAE3J3B4"/>
<dbReference type="SMART" id="SM00943">
    <property type="entry name" value="Prim-Pol"/>
    <property type="match status" value="1"/>
</dbReference>
<comment type="caution">
    <text evidence="2">The sequence shown here is derived from an EMBL/GenBank/DDBJ whole genome shotgun (WGS) entry which is preliminary data.</text>
</comment>
<evidence type="ECO:0000313" key="2">
    <source>
        <dbReference type="EMBL" id="MCV6825676.1"/>
    </source>
</evidence>
<dbReference type="SUPFAM" id="SSF56747">
    <property type="entry name" value="Prim-pol domain"/>
    <property type="match status" value="1"/>
</dbReference>